<organism evidence="2 3">
    <name type="scientific">Saccharothrix lopnurensis</name>
    <dbReference type="NCBI Taxonomy" id="1670621"/>
    <lineage>
        <taxon>Bacteria</taxon>
        <taxon>Bacillati</taxon>
        <taxon>Actinomycetota</taxon>
        <taxon>Actinomycetes</taxon>
        <taxon>Pseudonocardiales</taxon>
        <taxon>Pseudonocardiaceae</taxon>
        <taxon>Saccharothrix</taxon>
    </lineage>
</organism>
<reference evidence="3" key="1">
    <citation type="journal article" date="2019" name="Int. J. Syst. Evol. Microbiol.">
        <title>The Global Catalogue of Microorganisms (GCM) 10K type strain sequencing project: providing services to taxonomists for standard genome sequencing and annotation.</title>
        <authorList>
            <consortium name="The Broad Institute Genomics Platform"/>
            <consortium name="The Broad Institute Genome Sequencing Center for Infectious Disease"/>
            <person name="Wu L."/>
            <person name="Ma J."/>
        </authorList>
    </citation>
    <scope>NUCLEOTIDE SEQUENCE [LARGE SCALE GENOMIC DNA]</scope>
    <source>
        <strain evidence="3">CGMCC 4.7246</strain>
    </source>
</reference>
<evidence type="ECO:0000313" key="2">
    <source>
        <dbReference type="EMBL" id="MFC6093319.1"/>
    </source>
</evidence>
<name>A0ABW1PD44_9PSEU</name>
<evidence type="ECO:0000256" key="1">
    <source>
        <dbReference type="SAM" id="MobiDB-lite"/>
    </source>
</evidence>
<gene>
    <name evidence="2" type="ORF">ACFP3R_28950</name>
</gene>
<dbReference type="Proteomes" id="UP001596220">
    <property type="component" value="Unassembled WGS sequence"/>
</dbReference>
<keyword evidence="3" id="KW-1185">Reference proteome</keyword>
<dbReference type="RefSeq" id="WP_380640409.1">
    <property type="nucleotide sequence ID" value="NZ_JBHSQO010000041.1"/>
</dbReference>
<accession>A0ABW1PD44</accession>
<feature type="region of interest" description="Disordered" evidence="1">
    <location>
        <begin position="63"/>
        <end position="82"/>
    </location>
</feature>
<comment type="caution">
    <text evidence="2">The sequence shown here is derived from an EMBL/GenBank/DDBJ whole genome shotgun (WGS) entry which is preliminary data.</text>
</comment>
<evidence type="ECO:0000313" key="3">
    <source>
        <dbReference type="Proteomes" id="UP001596220"/>
    </source>
</evidence>
<proteinExistence type="predicted"/>
<protein>
    <submittedName>
        <fullName evidence="2">Uncharacterized protein</fullName>
    </submittedName>
</protein>
<dbReference type="EMBL" id="JBHSQO010000041">
    <property type="protein sequence ID" value="MFC6093319.1"/>
    <property type="molecule type" value="Genomic_DNA"/>
</dbReference>
<sequence>MVVVELVAHEPELDRQPGGGDPVPHLLLDEAPVVVAGVHAVAGHHDDAVDLLGVLRERLREVGDGLHHPAQQRRPPGRRRRAHRVPDLVAVALAEVDQPRRVVLRAALPAEPAQRDGVVVAGVAQRLAPSVRGAGSRPRAPPHPSVPTMIDPTAANPSARLRPGGGAFGGNARQGRAASTIAVSSACVSGHDSGGPDA</sequence>
<feature type="region of interest" description="Disordered" evidence="1">
    <location>
        <begin position="130"/>
        <end position="198"/>
    </location>
</feature>